<dbReference type="Proteomes" id="UP001189429">
    <property type="component" value="Unassembled WGS sequence"/>
</dbReference>
<comment type="caution">
    <text evidence="5">The sequence shown here is derived from an EMBL/GenBank/DDBJ whole genome shotgun (WGS) entry which is preliminary data.</text>
</comment>
<reference evidence="5" key="1">
    <citation type="submission" date="2023-10" db="EMBL/GenBank/DDBJ databases">
        <authorList>
            <person name="Chen Y."/>
            <person name="Shah S."/>
            <person name="Dougan E. K."/>
            <person name="Thang M."/>
            <person name="Chan C."/>
        </authorList>
    </citation>
    <scope>NUCLEOTIDE SEQUENCE [LARGE SCALE GENOMIC DNA]</scope>
</reference>
<evidence type="ECO:0000256" key="3">
    <source>
        <dbReference type="SAM" id="MobiDB-lite"/>
    </source>
</evidence>
<keyword evidence="1" id="KW-0808">Transferase</keyword>
<protein>
    <recommendedName>
        <fullName evidence="4">N-acetyltransferase domain-containing protein</fullName>
    </recommendedName>
</protein>
<dbReference type="PANTHER" id="PTHR43072">
    <property type="entry name" value="N-ACETYLTRANSFERASE"/>
    <property type="match status" value="1"/>
</dbReference>
<feature type="compositionally biased region" description="Polar residues" evidence="3">
    <location>
        <begin position="62"/>
        <end position="71"/>
    </location>
</feature>
<keyword evidence="2" id="KW-0012">Acyltransferase</keyword>
<dbReference type="CDD" id="cd04301">
    <property type="entry name" value="NAT_SF"/>
    <property type="match status" value="1"/>
</dbReference>
<gene>
    <name evidence="5" type="ORF">PCOR1329_LOCUS23095</name>
</gene>
<evidence type="ECO:0000256" key="1">
    <source>
        <dbReference type="ARBA" id="ARBA00022679"/>
    </source>
</evidence>
<feature type="domain" description="N-acetyltransferase" evidence="4">
    <location>
        <begin position="135"/>
        <end position="300"/>
    </location>
</feature>
<keyword evidence="6" id="KW-1185">Reference proteome</keyword>
<dbReference type="EMBL" id="CAUYUJ010007780">
    <property type="protein sequence ID" value="CAK0821964.1"/>
    <property type="molecule type" value="Genomic_DNA"/>
</dbReference>
<accession>A0ABN9RVP7</accession>
<dbReference type="InterPro" id="IPR000182">
    <property type="entry name" value="GNAT_dom"/>
</dbReference>
<evidence type="ECO:0000256" key="2">
    <source>
        <dbReference type="ARBA" id="ARBA00023315"/>
    </source>
</evidence>
<proteinExistence type="predicted"/>
<dbReference type="PANTHER" id="PTHR43072:SF23">
    <property type="entry name" value="UPF0039 PROTEIN C11D3.02C"/>
    <property type="match status" value="1"/>
</dbReference>
<dbReference type="SUPFAM" id="SSF55729">
    <property type="entry name" value="Acyl-CoA N-acyltransferases (Nat)"/>
    <property type="match status" value="1"/>
</dbReference>
<dbReference type="Pfam" id="PF00583">
    <property type="entry name" value="Acetyltransf_1"/>
    <property type="match status" value="1"/>
</dbReference>
<evidence type="ECO:0000313" key="5">
    <source>
        <dbReference type="EMBL" id="CAK0821964.1"/>
    </source>
</evidence>
<sequence>MLRQARRSHRRGSIHAGTLFSMGTLSGRVRATLCGAALWLLLQRTPKRHCVLTPPAFGIHSGTPSATSSAGRAQPRRRGGLAAASRAPAVAAAAGPPRGGVALIPEWDAAELAAWLQEEDEGVQLAVDGGDFGRPISSPSISGWWASFRQLRNSAREVLRHQAFRVAARLEPGTAAAGASSAGSAAEVVGHVEVAVVRERGGAGGQSGGLFGPAPYGILLFLYVRPGARRRGVATAAVRQACEWGVGPEGGASKMVLLVDPDNAGARKLYADSGFRESRFRKEKMGKQFIVAVYEPREDEATAVTAMLD</sequence>
<evidence type="ECO:0000259" key="4">
    <source>
        <dbReference type="PROSITE" id="PS51186"/>
    </source>
</evidence>
<feature type="region of interest" description="Disordered" evidence="3">
    <location>
        <begin position="61"/>
        <end position="83"/>
    </location>
</feature>
<dbReference type="PROSITE" id="PS51186">
    <property type="entry name" value="GNAT"/>
    <property type="match status" value="1"/>
</dbReference>
<name>A0ABN9RVP7_9DINO</name>
<dbReference type="Gene3D" id="3.40.630.30">
    <property type="match status" value="1"/>
</dbReference>
<dbReference type="InterPro" id="IPR016181">
    <property type="entry name" value="Acyl_CoA_acyltransferase"/>
</dbReference>
<organism evidence="5 6">
    <name type="scientific">Prorocentrum cordatum</name>
    <dbReference type="NCBI Taxonomy" id="2364126"/>
    <lineage>
        <taxon>Eukaryota</taxon>
        <taxon>Sar</taxon>
        <taxon>Alveolata</taxon>
        <taxon>Dinophyceae</taxon>
        <taxon>Prorocentrales</taxon>
        <taxon>Prorocentraceae</taxon>
        <taxon>Prorocentrum</taxon>
    </lineage>
</organism>
<evidence type="ECO:0000313" key="6">
    <source>
        <dbReference type="Proteomes" id="UP001189429"/>
    </source>
</evidence>